<dbReference type="InterPro" id="IPR009506">
    <property type="entry name" value="YjiS-like"/>
</dbReference>
<reference evidence="2 3" key="1">
    <citation type="submission" date="2021-01" db="EMBL/GenBank/DDBJ databases">
        <title>011410 draft genome.</title>
        <authorList>
            <person name="Lang L."/>
        </authorList>
    </citation>
    <scope>NUCLEOTIDE SEQUENCE [LARGE SCALE GENOMIC DNA]</scope>
    <source>
        <strain evidence="2 3">KCTC 42845</strain>
    </source>
</reference>
<protein>
    <submittedName>
        <fullName evidence="2">DUF1127 domain-containing protein</fullName>
    </submittedName>
</protein>
<dbReference type="Proteomes" id="UP000644749">
    <property type="component" value="Unassembled WGS sequence"/>
</dbReference>
<sequence length="74" mass="8226">MSVKTAASLSLAAGLGKSRPSLGKRILNLISLRRSRLDLASLTDEQLRDIGLTRDQVADEIARPIWDVPSNWRR</sequence>
<accession>A0ABS1S6E3</accession>
<gene>
    <name evidence="2" type="ORF">JL111_12440</name>
</gene>
<feature type="domain" description="YjiS-like" evidence="1">
    <location>
        <begin position="32"/>
        <end position="57"/>
    </location>
</feature>
<dbReference type="RefSeq" id="WP_167622369.1">
    <property type="nucleotide sequence ID" value="NZ_BNCL01000009.1"/>
</dbReference>
<keyword evidence="3" id="KW-1185">Reference proteome</keyword>
<evidence type="ECO:0000259" key="1">
    <source>
        <dbReference type="Pfam" id="PF06568"/>
    </source>
</evidence>
<dbReference type="Pfam" id="PF06568">
    <property type="entry name" value="YjiS-like"/>
    <property type="match status" value="1"/>
</dbReference>
<proteinExistence type="predicted"/>
<evidence type="ECO:0000313" key="3">
    <source>
        <dbReference type="Proteomes" id="UP000644749"/>
    </source>
</evidence>
<dbReference type="EMBL" id="JAESHT010000010">
    <property type="protein sequence ID" value="MBL3674296.1"/>
    <property type="molecule type" value="Genomic_DNA"/>
</dbReference>
<evidence type="ECO:0000313" key="2">
    <source>
        <dbReference type="EMBL" id="MBL3674296.1"/>
    </source>
</evidence>
<name>A0ABS1S6E3_9RHOB</name>
<organism evidence="2 3">
    <name type="scientific">Paracoccus aerius</name>
    <dbReference type="NCBI Taxonomy" id="1915382"/>
    <lineage>
        <taxon>Bacteria</taxon>
        <taxon>Pseudomonadati</taxon>
        <taxon>Pseudomonadota</taxon>
        <taxon>Alphaproteobacteria</taxon>
        <taxon>Rhodobacterales</taxon>
        <taxon>Paracoccaceae</taxon>
        <taxon>Paracoccus</taxon>
    </lineage>
</organism>
<comment type="caution">
    <text evidence="2">The sequence shown here is derived from an EMBL/GenBank/DDBJ whole genome shotgun (WGS) entry which is preliminary data.</text>
</comment>